<feature type="compositionally biased region" description="Low complexity" evidence="1">
    <location>
        <begin position="208"/>
        <end position="224"/>
    </location>
</feature>
<reference evidence="2" key="1">
    <citation type="submission" date="2021-02" db="EMBL/GenBank/DDBJ databases">
        <title>First Annotated Genome of the Yellow-green Alga Tribonema minus.</title>
        <authorList>
            <person name="Mahan K.M."/>
        </authorList>
    </citation>
    <scope>NUCLEOTIDE SEQUENCE</scope>
    <source>
        <strain evidence="2">UTEX B ZZ1240</strain>
    </source>
</reference>
<feature type="compositionally biased region" description="Gly residues" evidence="1">
    <location>
        <begin position="148"/>
        <end position="168"/>
    </location>
</feature>
<evidence type="ECO:0000313" key="2">
    <source>
        <dbReference type="EMBL" id="KAG5189156.1"/>
    </source>
</evidence>
<protein>
    <submittedName>
        <fullName evidence="2">Uncharacterized protein</fullName>
    </submittedName>
</protein>
<dbReference type="Proteomes" id="UP000664859">
    <property type="component" value="Unassembled WGS sequence"/>
</dbReference>
<feature type="region of interest" description="Disordered" evidence="1">
    <location>
        <begin position="126"/>
        <end position="224"/>
    </location>
</feature>
<proteinExistence type="predicted"/>
<gene>
    <name evidence="2" type="ORF">JKP88DRAFT_262182</name>
</gene>
<feature type="compositionally biased region" description="Basic and acidic residues" evidence="1">
    <location>
        <begin position="132"/>
        <end position="143"/>
    </location>
</feature>
<keyword evidence="3" id="KW-1185">Reference proteome</keyword>
<dbReference type="AlphaFoldDB" id="A0A835Z8I1"/>
<organism evidence="2 3">
    <name type="scientific">Tribonema minus</name>
    <dbReference type="NCBI Taxonomy" id="303371"/>
    <lineage>
        <taxon>Eukaryota</taxon>
        <taxon>Sar</taxon>
        <taxon>Stramenopiles</taxon>
        <taxon>Ochrophyta</taxon>
        <taxon>PX clade</taxon>
        <taxon>Xanthophyceae</taxon>
        <taxon>Tribonematales</taxon>
        <taxon>Tribonemataceae</taxon>
        <taxon>Tribonema</taxon>
    </lineage>
</organism>
<sequence length="224" mass="24011">MAQVGAEHWPWRERRNYCGRLCETCTTKRQAAGLLAAFCEGQERQLAAELVQDVARHDFFLDLKGNFSELWRAMPHLQLHVDLPVRNDDEYDVDDGFVVDEEPHAIAQRPLQYAVTSHLTSELCAAAAQDTPSEHSDSDREAVLDLDGGSGAEGAAGGVADGGGGGSDSEGSGASDGDARQHGGAPRRSGSDDERGVERERKRRRVLASDSEGASSSSSSAEDD</sequence>
<dbReference type="EMBL" id="JAFCMP010000057">
    <property type="protein sequence ID" value="KAG5189156.1"/>
    <property type="molecule type" value="Genomic_DNA"/>
</dbReference>
<evidence type="ECO:0000256" key="1">
    <source>
        <dbReference type="SAM" id="MobiDB-lite"/>
    </source>
</evidence>
<feature type="compositionally biased region" description="Basic and acidic residues" evidence="1">
    <location>
        <begin position="189"/>
        <end position="200"/>
    </location>
</feature>
<name>A0A835Z8I1_9STRA</name>
<evidence type="ECO:0000313" key="3">
    <source>
        <dbReference type="Proteomes" id="UP000664859"/>
    </source>
</evidence>
<accession>A0A835Z8I1</accession>
<comment type="caution">
    <text evidence="2">The sequence shown here is derived from an EMBL/GenBank/DDBJ whole genome shotgun (WGS) entry which is preliminary data.</text>
</comment>